<reference evidence="2 3" key="1">
    <citation type="submission" date="2019-07" db="EMBL/GenBank/DDBJ databases">
        <title>Whole genome shotgun sequence of Methylobacterium haplocladii NBRC 107714.</title>
        <authorList>
            <person name="Hosoyama A."/>
            <person name="Uohara A."/>
            <person name="Ohji S."/>
            <person name="Ichikawa N."/>
        </authorList>
    </citation>
    <scope>NUCLEOTIDE SEQUENCE [LARGE SCALE GENOMIC DNA]</scope>
    <source>
        <strain evidence="2 3">NBRC 107714</strain>
    </source>
</reference>
<evidence type="ECO:0000313" key="3">
    <source>
        <dbReference type="Proteomes" id="UP000321258"/>
    </source>
</evidence>
<evidence type="ECO:0000313" key="2">
    <source>
        <dbReference type="EMBL" id="GEP00648.1"/>
    </source>
</evidence>
<dbReference type="Proteomes" id="UP000321258">
    <property type="component" value="Unassembled WGS sequence"/>
</dbReference>
<sequence>MDFDLVVISPVAGYEAGQRISDPNKVAAIMADREQAAHVVKVAPAKAADASVEPAPDTKTDKAAKAS</sequence>
<organism evidence="2 3">
    <name type="scientific">Methylobacterium haplocladii</name>
    <dbReference type="NCBI Taxonomy" id="1176176"/>
    <lineage>
        <taxon>Bacteria</taxon>
        <taxon>Pseudomonadati</taxon>
        <taxon>Pseudomonadota</taxon>
        <taxon>Alphaproteobacteria</taxon>
        <taxon>Hyphomicrobiales</taxon>
        <taxon>Methylobacteriaceae</taxon>
        <taxon>Methylobacterium</taxon>
    </lineage>
</organism>
<evidence type="ECO:0000256" key="1">
    <source>
        <dbReference type="SAM" id="MobiDB-lite"/>
    </source>
</evidence>
<name>A0A512ISG6_9HYPH</name>
<comment type="caution">
    <text evidence="2">The sequence shown here is derived from an EMBL/GenBank/DDBJ whole genome shotgun (WGS) entry which is preliminary data.</text>
</comment>
<protein>
    <submittedName>
        <fullName evidence="2">Uncharacterized protein</fullName>
    </submittedName>
</protein>
<dbReference type="EMBL" id="BJZT01000032">
    <property type="protein sequence ID" value="GEP00648.1"/>
    <property type="molecule type" value="Genomic_DNA"/>
</dbReference>
<dbReference type="AlphaFoldDB" id="A0A512ISG6"/>
<dbReference type="RefSeq" id="WP_147080105.1">
    <property type="nucleotide sequence ID" value="NZ_BJZT01000032.1"/>
</dbReference>
<feature type="compositionally biased region" description="Basic and acidic residues" evidence="1">
    <location>
        <begin position="56"/>
        <end position="67"/>
    </location>
</feature>
<feature type="region of interest" description="Disordered" evidence="1">
    <location>
        <begin position="44"/>
        <end position="67"/>
    </location>
</feature>
<proteinExistence type="predicted"/>
<keyword evidence="3" id="KW-1185">Reference proteome</keyword>
<gene>
    <name evidence="2" type="ORF">MHA02_30350</name>
</gene>
<accession>A0A512ISG6</accession>
<feature type="compositionally biased region" description="Low complexity" evidence="1">
    <location>
        <begin position="44"/>
        <end position="55"/>
    </location>
</feature>